<feature type="domain" description="LysM" evidence="10">
    <location>
        <begin position="194"/>
        <end position="238"/>
    </location>
</feature>
<dbReference type="SUPFAM" id="SSF56112">
    <property type="entry name" value="Protein kinase-like (PK-like)"/>
    <property type="match status" value="1"/>
</dbReference>
<gene>
    <name evidence="11" type="ORF">WJX73_003664</name>
</gene>
<feature type="region of interest" description="Disordered" evidence="6">
    <location>
        <begin position="318"/>
        <end position="347"/>
    </location>
</feature>
<evidence type="ECO:0000313" key="11">
    <source>
        <dbReference type="EMBL" id="KAK9787354.1"/>
    </source>
</evidence>
<feature type="signal peptide" evidence="8">
    <location>
        <begin position="1"/>
        <end position="26"/>
    </location>
</feature>
<reference evidence="11 12" key="1">
    <citation type="journal article" date="2024" name="Nat. Commun.">
        <title>Phylogenomics reveals the evolutionary origins of lichenization in chlorophyte algae.</title>
        <authorList>
            <person name="Puginier C."/>
            <person name="Libourel C."/>
            <person name="Otte J."/>
            <person name="Skaloud P."/>
            <person name="Haon M."/>
            <person name="Grisel S."/>
            <person name="Petersen M."/>
            <person name="Berrin J.G."/>
            <person name="Delaux P.M."/>
            <person name="Dal Grande F."/>
            <person name="Keller J."/>
        </authorList>
    </citation>
    <scope>NUCLEOTIDE SEQUENCE [LARGE SCALE GENOMIC DNA]</scope>
    <source>
        <strain evidence="11 12">SAG 2036</strain>
    </source>
</reference>
<dbReference type="InterPro" id="IPR036779">
    <property type="entry name" value="LysM_dom_sf"/>
</dbReference>
<dbReference type="EMBL" id="JALJOQ010000250">
    <property type="protein sequence ID" value="KAK9787354.1"/>
    <property type="molecule type" value="Genomic_DNA"/>
</dbReference>
<sequence length="639" mass="67477">MNLLAPGRALAVLLLPILIYASVAVAQRSGCATYTIKPGDGFDALASRFNVTSDDLSALNPQITDRGNITAGNILSVPPCSSASSPAGAPAPAPTGSLAGSAGGTCGNYTVEGGDTFDNIASKFNTSSSILASLNPQLQNTSSIIPDQILQVPPCNGTSGGPAAAVEPQSTTATPQAAPAPSGSQTTPSGQTCATYTIQPGDTFDDIASKLKVPSATLQALNPQQNTSVVVTNNTLYVPPCTSATQGSSISAGAIAGIVVGAVAAVAIAAVAVFFVLRRRRSRLSKHRDASLLGNRAHDHSSDPLQIFLRQADWQSLSSNSQGSSSSTELSKSAKLDNEEAPSGIHSTSSRLAARMLHLEWRVEPRRIDIAQDAEGRYVMLGSGGYGTVYKGIMDGVNEVAIKLLKPETQNSASSIDKFIAEIDVLRACRDQHIVTFNGAWANKEIMYYVCEFCNNGDLDTALADDSLCESLSWYQKGRTIALQIARGLFYLHSNGIVHLDIKSPNILLTETWQAKIADVGLARLLVTKTHLSQTLPGGTYNWQAPETLLGLPSSYPADIFSYGVVLLEIITGHRPVRGQYPVPEVPEQCPEAIKELALRCMESEPDKRPTAKEIITIIQQNGSTSASNTAALPSMLML</sequence>
<dbReference type="SMART" id="SM00220">
    <property type="entry name" value="S_TKc"/>
    <property type="match status" value="1"/>
</dbReference>
<keyword evidence="3" id="KW-0418">Kinase</keyword>
<dbReference type="PANTHER" id="PTHR44329">
    <property type="entry name" value="SERINE/THREONINE-PROTEIN KINASE TNNI3K-RELATED"/>
    <property type="match status" value="1"/>
</dbReference>
<dbReference type="Pfam" id="PF00069">
    <property type="entry name" value="Pkinase"/>
    <property type="match status" value="1"/>
</dbReference>
<feature type="region of interest" description="Disordered" evidence="6">
    <location>
        <begin position="154"/>
        <end position="191"/>
    </location>
</feature>
<feature type="domain" description="Protein kinase" evidence="9">
    <location>
        <begin position="375"/>
        <end position="633"/>
    </location>
</feature>
<evidence type="ECO:0000256" key="3">
    <source>
        <dbReference type="ARBA" id="ARBA00022777"/>
    </source>
</evidence>
<evidence type="ECO:0000256" key="5">
    <source>
        <dbReference type="PROSITE-ProRule" id="PRU10141"/>
    </source>
</evidence>
<keyword evidence="7" id="KW-0472">Membrane</keyword>
<dbReference type="PANTHER" id="PTHR44329:SF288">
    <property type="entry name" value="MITOGEN-ACTIVATED PROTEIN KINASE KINASE KINASE 20"/>
    <property type="match status" value="1"/>
</dbReference>
<proteinExistence type="predicted"/>
<feature type="domain" description="LysM" evidence="10">
    <location>
        <begin position="107"/>
        <end position="152"/>
    </location>
</feature>
<protein>
    <submittedName>
        <fullName evidence="11">Uncharacterized protein</fullName>
    </submittedName>
</protein>
<dbReference type="CDD" id="cd00118">
    <property type="entry name" value="LysM"/>
    <property type="match status" value="3"/>
</dbReference>
<evidence type="ECO:0000256" key="2">
    <source>
        <dbReference type="ARBA" id="ARBA00022741"/>
    </source>
</evidence>
<dbReference type="Proteomes" id="UP001465755">
    <property type="component" value="Unassembled WGS sequence"/>
</dbReference>
<evidence type="ECO:0000256" key="1">
    <source>
        <dbReference type="ARBA" id="ARBA00022679"/>
    </source>
</evidence>
<dbReference type="InterPro" id="IPR018392">
    <property type="entry name" value="LysM"/>
</dbReference>
<comment type="caution">
    <text evidence="11">The sequence shown here is derived from an EMBL/GenBank/DDBJ whole genome shotgun (WGS) entry which is preliminary data.</text>
</comment>
<keyword evidence="1" id="KW-0808">Transferase</keyword>
<dbReference type="InterPro" id="IPR051681">
    <property type="entry name" value="Ser/Thr_Kinases-Pseudokinases"/>
</dbReference>
<dbReference type="Pfam" id="PF01476">
    <property type="entry name" value="LysM"/>
    <property type="match status" value="3"/>
</dbReference>
<evidence type="ECO:0000259" key="10">
    <source>
        <dbReference type="PROSITE" id="PS51782"/>
    </source>
</evidence>
<dbReference type="InterPro" id="IPR011009">
    <property type="entry name" value="Kinase-like_dom_sf"/>
</dbReference>
<dbReference type="AlphaFoldDB" id="A0AAW1NIE0"/>
<dbReference type="InterPro" id="IPR000719">
    <property type="entry name" value="Prot_kinase_dom"/>
</dbReference>
<dbReference type="SUPFAM" id="SSF54106">
    <property type="entry name" value="LysM domain"/>
    <property type="match status" value="3"/>
</dbReference>
<dbReference type="PROSITE" id="PS51782">
    <property type="entry name" value="LYSM"/>
    <property type="match status" value="3"/>
</dbReference>
<evidence type="ECO:0000256" key="8">
    <source>
        <dbReference type="SAM" id="SignalP"/>
    </source>
</evidence>
<keyword evidence="8" id="KW-0732">Signal</keyword>
<dbReference type="Gene3D" id="3.10.350.10">
    <property type="entry name" value="LysM domain"/>
    <property type="match status" value="3"/>
</dbReference>
<dbReference type="GO" id="GO:0005886">
    <property type="term" value="C:plasma membrane"/>
    <property type="evidence" value="ECO:0007669"/>
    <property type="project" value="UniProtKB-ARBA"/>
</dbReference>
<name>A0AAW1NIE0_9CHLO</name>
<evidence type="ECO:0000259" key="9">
    <source>
        <dbReference type="PROSITE" id="PS50011"/>
    </source>
</evidence>
<evidence type="ECO:0000256" key="6">
    <source>
        <dbReference type="SAM" id="MobiDB-lite"/>
    </source>
</evidence>
<keyword evidence="7" id="KW-1133">Transmembrane helix</keyword>
<organism evidence="11 12">
    <name type="scientific">Symbiochloris irregularis</name>
    <dbReference type="NCBI Taxonomy" id="706552"/>
    <lineage>
        <taxon>Eukaryota</taxon>
        <taxon>Viridiplantae</taxon>
        <taxon>Chlorophyta</taxon>
        <taxon>core chlorophytes</taxon>
        <taxon>Trebouxiophyceae</taxon>
        <taxon>Trebouxiales</taxon>
        <taxon>Trebouxiaceae</taxon>
        <taxon>Symbiochloris</taxon>
    </lineage>
</organism>
<feature type="binding site" evidence="5">
    <location>
        <position position="403"/>
    </location>
    <ligand>
        <name>ATP</name>
        <dbReference type="ChEBI" id="CHEBI:30616"/>
    </ligand>
</feature>
<evidence type="ECO:0000256" key="7">
    <source>
        <dbReference type="SAM" id="Phobius"/>
    </source>
</evidence>
<feature type="compositionally biased region" description="Low complexity" evidence="6">
    <location>
        <begin position="168"/>
        <end position="186"/>
    </location>
</feature>
<evidence type="ECO:0000256" key="4">
    <source>
        <dbReference type="ARBA" id="ARBA00022840"/>
    </source>
</evidence>
<feature type="domain" description="LysM" evidence="10">
    <location>
        <begin position="32"/>
        <end position="77"/>
    </location>
</feature>
<evidence type="ECO:0000313" key="12">
    <source>
        <dbReference type="Proteomes" id="UP001465755"/>
    </source>
</evidence>
<dbReference type="PROSITE" id="PS00108">
    <property type="entry name" value="PROTEIN_KINASE_ST"/>
    <property type="match status" value="1"/>
</dbReference>
<feature type="chain" id="PRO_5043732713" evidence="8">
    <location>
        <begin position="27"/>
        <end position="639"/>
    </location>
</feature>
<dbReference type="PROSITE" id="PS50011">
    <property type="entry name" value="PROTEIN_KINASE_DOM"/>
    <property type="match status" value="1"/>
</dbReference>
<feature type="compositionally biased region" description="Low complexity" evidence="6">
    <location>
        <begin position="318"/>
        <end position="331"/>
    </location>
</feature>
<dbReference type="GO" id="GO:0004674">
    <property type="term" value="F:protein serine/threonine kinase activity"/>
    <property type="evidence" value="ECO:0007669"/>
    <property type="project" value="TreeGrafter"/>
</dbReference>
<accession>A0AAW1NIE0</accession>
<keyword evidence="12" id="KW-1185">Reference proteome</keyword>
<feature type="transmembrane region" description="Helical" evidence="7">
    <location>
        <begin position="250"/>
        <end position="277"/>
    </location>
</feature>
<dbReference type="InterPro" id="IPR008271">
    <property type="entry name" value="Ser/Thr_kinase_AS"/>
</dbReference>
<dbReference type="Gene3D" id="1.10.510.10">
    <property type="entry name" value="Transferase(Phosphotransferase) domain 1"/>
    <property type="match status" value="1"/>
</dbReference>
<dbReference type="PROSITE" id="PS00107">
    <property type="entry name" value="PROTEIN_KINASE_ATP"/>
    <property type="match status" value="1"/>
</dbReference>
<keyword evidence="4 5" id="KW-0067">ATP-binding</keyword>
<dbReference type="SMART" id="SM00257">
    <property type="entry name" value="LysM"/>
    <property type="match status" value="3"/>
</dbReference>
<keyword evidence="7" id="KW-0812">Transmembrane</keyword>
<keyword evidence="2 5" id="KW-0547">Nucleotide-binding</keyword>
<dbReference type="InterPro" id="IPR017441">
    <property type="entry name" value="Protein_kinase_ATP_BS"/>
</dbReference>
<dbReference type="GO" id="GO:0005524">
    <property type="term" value="F:ATP binding"/>
    <property type="evidence" value="ECO:0007669"/>
    <property type="project" value="UniProtKB-UniRule"/>
</dbReference>